<evidence type="ECO:0000313" key="1">
    <source>
        <dbReference type="EMBL" id="RMX49242.1"/>
    </source>
</evidence>
<dbReference type="AlphaFoldDB" id="A0A3M6U6C4"/>
<dbReference type="InterPro" id="IPR011042">
    <property type="entry name" value="6-blade_b-propeller_TolB-like"/>
</dbReference>
<dbReference type="Gene3D" id="2.120.10.30">
    <property type="entry name" value="TolB, C-terminal domain"/>
    <property type="match status" value="1"/>
</dbReference>
<dbReference type="PANTHER" id="PTHR24104">
    <property type="entry name" value="E3 UBIQUITIN-PROTEIN LIGASE NHLRC1-RELATED"/>
    <property type="match status" value="1"/>
</dbReference>
<protein>
    <submittedName>
        <fullName evidence="1">Uncharacterized protein</fullName>
    </submittedName>
</protein>
<evidence type="ECO:0000313" key="2">
    <source>
        <dbReference type="Proteomes" id="UP000275408"/>
    </source>
</evidence>
<dbReference type="GO" id="GO:0008270">
    <property type="term" value="F:zinc ion binding"/>
    <property type="evidence" value="ECO:0007669"/>
    <property type="project" value="UniProtKB-KW"/>
</dbReference>
<dbReference type="GO" id="GO:0043161">
    <property type="term" value="P:proteasome-mediated ubiquitin-dependent protein catabolic process"/>
    <property type="evidence" value="ECO:0007669"/>
    <property type="project" value="TreeGrafter"/>
</dbReference>
<sequence>MVDSVVMMVFKSTAMMLFNKGKKQALEKLQHSGDAIDQTICSLIAGELDEIKSELRAARAAPLKTSIDLYKEGLTSISFDTAEPPLKRMRVDQLDGSAVPTFYKVKVEMSDVTKKRFADARLAAGEALGNTKLDIKEIILAFYVKIMATLLEDADTDPARAILFCKNYLEKLNSLPKISNEFHQGLVGSPWQRAASFTSKRVEVIWSVCHLNRIVFDVAQFSGADSVLQELFVWPCISIRSSGSNTEEVDPLRDPRLDKLLKSEDKELCSVMLSFGDNNTHNLTLPCSVASNPQDQYLVVNYNTTDKFSSHGKFLDSFTVPTEGRAVDVATDKDGRVYLLVTKKQDSEGGNMDQNYEVFLYDNDGKHPSGSFPLRRNSKGLKLAVNQHSDKIELLVLEGKRGQKLHARVEVYEANGTFLSQFGERILQDAQDIVSGNDGHVFVLDKCHESEKKFIREFGVDGCQLRRYSVGSDSLAIAFCRPSKSVIVVSASNPNCFEVAIHQVADGKHNNRDLQLLRKLKVEITGILLELHATVTQKGRIAIVIAKNSDCGKPQGELIIY</sequence>
<dbReference type="GO" id="GO:0000209">
    <property type="term" value="P:protein polyubiquitination"/>
    <property type="evidence" value="ECO:0007669"/>
    <property type="project" value="TreeGrafter"/>
</dbReference>
<comment type="caution">
    <text evidence="1">The sequence shown here is derived from an EMBL/GenBank/DDBJ whole genome shotgun (WGS) entry which is preliminary data.</text>
</comment>
<dbReference type="PANTHER" id="PTHR24104:SF25">
    <property type="entry name" value="PROTEIN LIN-41"/>
    <property type="match status" value="1"/>
</dbReference>
<proteinExistence type="predicted"/>
<dbReference type="EMBL" id="RCHS01002152">
    <property type="protein sequence ID" value="RMX49242.1"/>
    <property type="molecule type" value="Genomic_DNA"/>
</dbReference>
<keyword evidence="2" id="KW-1185">Reference proteome</keyword>
<organism evidence="1 2">
    <name type="scientific">Pocillopora damicornis</name>
    <name type="common">Cauliflower coral</name>
    <name type="synonym">Millepora damicornis</name>
    <dbReference type="NCBI Taxonomy" id="46731"/>
    <lineage>
        <taxon>Eukaryota</taxon>
        <taxon>Metazoa</taxon>
        <taxon>Cnidaria</taxon>
        <taxon>Anthozoa</taxon>
        <taxon>Hexacorallia</taxon>
        <taxon>Scleractinia</taxon>
        <taxon>Astrocoeniina</taxon>
        <taxon>Pocilloporidae</taxon>
        <taxon>Pocillopora</taxon>
    </lineage>
</organism>
<dbReference type="GO" id="GO:0061630">
    <property type="term" value="F:ubiquitin protein ligase activity"/>
    <property type="evidence" value="ECO:0007669"/>
    <property type="project" value="TreeGrafter"/>
</dbReference>
<accession>A0A3M6U6C4</accession>
<dbReference type="SUPFAM" id="SSF101898">
    <property type="entry name" value="NHL repeat"/>
    <property type="match status" value="1"/>
</dbReference>
<dbReference type="OrthoDB" id="6013208at2759"/>
<name>A0A3M6U6C4_POCDA</name>
<reference evidence="1 2" key="1">
    <citation type="journal article" date="2018" name="Sci. Rep.">
        <title>Comparative analysis of the Pocillopora damicornis genome highlights role of immune system in coral evolution.</title>
        <authorList>
            <person name="Cunning R."/>
            <person name="Bay R.A."/>
            <person name="Gillette P."/>
            <person name="Baker A.C."/>
            <person name="Traylor-Knowles N."/>
        </authorList>
    </citation>
    <scope>NUCLEOTIDE SEQUENCE [LARGE SCALE GENOMIC DNA]</scope>
    <source>
        <strain evidence="1">RSMAS</strain>
        <tissue evidence="1">Whole animal</tissue>
    </source>
</reference>
<dbReference type="Proteomes" id="UP000275408">
    <property type="component" value="Unassembled WGS sequence"/>
</dbReference>
<gene>
    <name evidence="1" type="ORF">pdam_00013559</name>
</gene>
<dbReference type="InterPro" id="IPR050952">
    <property type="entry name" value="TRIM-NHL_E3_ligases"/>
</dbReference>